<evidence type="ECO:0000259" key="8">
    <source>
        <dbReference type="PROSITE" id="PS51007"/>
    </source>
</evidence>
<dbReference type="PROSITE" id="PS51007">
    <property type="entry name" value="CYTC"/>
    <property type="match status" value="1"/>
</dbReference>
<dbReference type="InterPro" id="IPR009056">
    <property type="entry name" value="Cyt_c-like_dom"/>
</dbReference>
<keyword evidence="1" id="KW-0813">Transport</keyword>
<evidence type="ECO:0000313" key="9">
    <source>
        <dbReference type="EMBL" id="MBB6135619.1"/>
    </source>
</evidence>
<evidence type="ECO:0000256" key="7">
    <source>
        <dbReference type="SAM" id="SignalP"/>
    </source>
</evidence>
<keyword evidence="2 6" id="KW-0349">Heme</keyword>
<evidence type="ECO:0000256" key="5">
    <source>
        <dbReference type="ARBA" id="ARBA00023004"/>
    </source>
</evidence>
<dbReference type="Proteomes" id="UP000540787">
    <property type="component" value="Unassembled WGS sequence"/>
</dbReference>
<name>A0A7W9X3I0_9BURK</name>
<dbReference type="GO" id="GO:0046872">
    <property type="term" value="F:metal ion binding"/>
    <property type="evidence" value="ECO:0007669"/>
    <property type="project" value="UniProtKB-KW"/>
</dbReference>
<comment type="caution">
    <text evidence="9">The sequence shown here is derived from an EMBL/GenBank/DDBJ whole genome shotgun (WGS) entry which is preliminary data.</text>
</comment>
<evidence type="ECO:0000256" key="2">
    <source>
        <dbReference type="ARBA" id="ARBA00022617"/>
    </source>
</evidence>
<dbReference type="RefSeq" id="WP_183556281.1">
    <property type="nucleotide sequence ID" value="NZ_JACHBX010000004.1"/>
</dbReference>
<dbReference type="Pfam" id="PF00034">
    <property type="entry name" value="Cytochrom_C"/>
    <property type="match status" value="1"/>
</dbReference>
<evidence type="ECO:0000256" key="6">
    <source>
        <dbReference type="PROSITE-ProRule" id="PRU00433"/>
    </source>
</evidence>
<evidence type="ECO:0000256" key="3">
    <source>
        <dbReference type="ARBA" id="ARBA00022723"/>
    </source>
</evidence>
<feature type="chain" id="PRO_5031055485" evidence="7">
    <location>
        <begin position="20"/>
        <end position="112"/>
    </location>
</feature>
<organism evidence="9 10">
    <name type="scientific">Massilia aurea</name>
    <dbReference type="NCBI Taxonomy" id="373040"/>
    <lineage>
        <taxon>Bacteria</taxon>
        <taxon>Pseudomonadati</taxon>
        <taxon>Pseudomonadota</taxon>
        <taxon>Betaproteobacteria</taxon>
        <taxon>Burkholderiales</taxon>
        <taxon>Oxalobacteraceae</taxon>
        <taxon>Telluria group</taxon>
        <taxon>Massilia</taxon>
    </lineage>
</organism>
<accession>A0A7W9X3I0</accession>
<dbReference type="SUPFAM" id="SSF46626">
    <property type="entry name" value="Cytochrome c"/>
    <property type="match status" value="1"/>
</dbReference>
<keyword evidence="4" id="KW-0249">Electron transport</keyword>
<keyword evidence="7" id="KW-0732">Signal</keyword>
<dbReference type="EMBL" id="JACHBX010000004">
    <property type="protein sequence ID" value="MBB6135619.1"/>
    <property type="molecule type" value="Genomic_DNA"/>
</dbReference>
<dbReference type="PANTHER" id="PTHR33751">
    <property type="entry name" value="CBB3-TYPE CYTOCHROME C OXIDASE SUBUNIT FIXP"/>
    <property type="match status" value="1"/>
</dbReference>
<sequence length="112" mass="11626">MQRIVLSLVLGALAASASAADIARGAALAKTHNCASCHGADFNKPIDPSYPKLAGQHADYLTTALRAYKRGAGPNGRVNPIMAALVQPLSNRDMVDLGAYLGSLPGQLVTKK</sequence>
<dbReference type="InterPro" id="IPR050597">
    <property type="entry name" value="Cytochrome_c_Oxidase_Subunit"/>
</dbReference>
<dbReference type="GO" id="GO:0009055">
    <property type="term" value="F:electron transfer activity"/>
    <property type="evidence" value="ECO:0007669"/>
    <property type="project" value="InterPro"/>
</dbReference>
<dbReference type="Gene3D" id="1.10.760.10">
    <property type="entry name" value="Cytochrome c-like domain"/>
    <property type="match status" value="1"/>
</dbReference>
<protein>
    <submittedName>
        <fullName evidence="9">Cytochrome c553</fullName>
    </submittedName>
</protein>
<feature type="signal peptide" evidence="7">
    <location>
        <begin position="1"/>
        <end position="19"/>
    </location>
</feature>
<evidence type="ECO:0000256" key="4">
    <source>
        <dbReference type="ARBA" id="ARBA00022982"/>
    </source>
</evidence>
<evidence type="ECO:0000256" key="1">
    <source>
        <dbReference type="ARBA" id="ARBA00022448"/>
    </source>
</evidence>
<keyword evidence="3 6" id="KW-0479">Metal-binding</keyword>
<keyword evidence="10" id="KW-1185">Reference proteome</keyword>
<keyword evidence="5 6" id="KW-0408">Iron</keyword>
<evidence type="ECO:0000313" key="10">
    <source>
        <dbReference type="Proteomes" id="UP000540787"/>
    </source>
</evidence>
<gene>
    <name evidence="9" type="ORF">HD842_003786</name>
</gene>
<dbReference type="AlphaFoldDB" id="A0A7W9X3I0"/>
<dbReference type="GO" id="GO:0020037">
    <property type="term" value="F:heme binding"/>
    <property type="evidence" value="ECO:0007669"/>
    <property type="project" value="InterPro"/>
</dbReference>
<reference evidence="9 10" key="1">
    <citation type="submission" date="2020-08" db="EMBL/GenBank/DDBJ databases">
        <title>The Agave Microbiome: Exploring the role of microbial communities in plant adaptations to desert environments.</title>
        <authorList>
            <person name="Partida-Martinez L.P."/>
        </authorList>
    </citation>
    <scope>NUCLEOTIDE SEQUENCE [LARGE SCALE GENOMIC DNA]</scope>
    <source>
        <strain evidence="9 10">AT3.2</strain>
    </source>
</reference>
<dbReference type="PANTHER" id="PTHR33751:SF9">
    <property type="entry name" value="CYTOCHROME C4"/>
    <property type="match status" value="1"/>
</dbReference>
<dbReference type="InterPro" id="IPR036909">
    <property type="entry name" value="Cyt_c-like_dom_sf"/>
</dbReference>
<feature type="domain" description="Cytochrome c" evidence="8">
    <location>
        <begin position="20"/>
        <end position="105"/>
    </location>
</feature>
<proteinExistence type="predicted"/>